<sequence length="333" mass="37208">MTPDAFSRALRGERGFSAIELVSLAEELQQDVHYLITGEPDPNRLVLAARHDHDQNTRERSVSGYADDQQVLADIALAYRQAGQQNVAPSRIPANLAEVRRLLEADFVRDLSARLEQSCGVDVVRTSDLSTSYSFHVGERAVIAIPGQGTWFRENWNMAHELGHLVLRHEAVIQHDGEVDGPEREANAFAAELLLPRAALESIDWNQMLAEELAAKVWQWGVSTQALRTRIAALGLPASQQVRNLLELSTQALLRRHWRSRSRADEITLRMQAASQRRFPLWLQETHLNRIAEGVVPKATLAWMLGVTEEELDVETPEESTPISGAELDALLG</sequence>
<name>A0A3P1T859_9ACTN</name>
<dbReference type="EMBL" id="RQZG01000010">
    <property type="protein sequence ID" value="RRD04623.1"/>
    <property type="molecule type" value="Genomic_DNA"/>
</dbReference>
<evidence type="ECO:0000313" key="3">
    <source>
        <dbReference type="Proteomes" id="UP000280819"/>
    </source>
</evidence>
<dbReference type="PANTHER" id="PTHR43236">
    <property type="entry name" value="ANTITOXIN HIGA1"/>
    <property type="match status" value="1"/>
</dbReference>
<dbReference type="Gene3D" id="1.10.10.2910">
    <property type="match status" value="1"/>
</dbReference>
<dbReference type="Pfam" id="PF06114">
    <property type="entry name" value="Peptidase_M78"/>
    <property type="match status" value="1"/>
</dbReference>
<comment type="caution">
    <text evidence="2">The sequence shown here is derived from an EMBL/GenBank/DDBJ whole genome shotgun (WGS) entry which is preliminary data.</text>
</comment>
<organism evidence="2 3">
    <name type="scientific">Arachnia propionica</name>
    <dbReference type="NCBI Taxonomy" id="1750"/>
    <lineage>
        <taxon>Bacteria</taxon>
        <taxon>Bacillati</taxon>
        <taxon>Actinomycetota</taxon>
        <taxon>Actinomycetes</taxon>
        <taxon>Propionibacteriales</taxon>
        <taxon>Propionibacteriaceae</taxon>
        <taxon>Arachnia</taxon>
    </lineage>
</organism>
<feature type="domain" description="IrrE N-terminal-like" evidence="1">
    <location>
        <begin position="120"/>
        <end position="231"/>
    </location>
</feature>
<gene>
    <name evidence="2" type="ORF">EII34_09955</name>
</gene>
<dbReference type="OrthoDB" id="9794834at2"/>
<dbReference type="InterPro" id="IPR052345">
    <property type="entry name" value="Rad_response_metalloprotease"/>
</dbReference>
<dbReference type="AlphaFoldDB" id="A0A3P1T859"/>
<proteinExistence type="predicted"/>
<evidence type="ECO:0000259" key="1">
    <source>
        <dbReference type="Pfam" id="PF06114"/>
    </source>
</evidence>
<accession>A0A3P1T859</accession>
<protein>
    <submittedName>
        <fullName evidence="2">ImmA/IrrE family metallo-endopeptidase</fullName>
    </submittedName>
</protein>
<reference evidence="2 3" key="1">
    <citation type="submission" date="2018-11" db="EMBL/GenBank/DDBJ databases">
        <title>Genomes From Bacteria Associated with the Canine Oral Cavity: a Test Case for Automated Genome-Based Taxonomic Assignment.</title>
        <authorList>
            <person name="Coil D.A."/>
            <person name="Jospin G."/>
            <person name="Darling A.E."/>
            <person name="Wallis C."/>
            <person name="Davis I.J."/>
            <person name="Harris S."/>
            <person name="Eisen J.A."/>
            <person name="Holcombe L.J."/>
            <person name="O'Flynn C."/>
        </authorList>
    </citation>
    <scope>NUCLEOTIDE SEQUENCE [LARGE SCALE GENOMIC DNA]</scope>
    <source>
        <strain evidence="2 3">OH887_COT-365</strain>
    </source>
</reference>
<dbReference type="InterPro" id="IPR010359">
    <property type="entry name" value="IrrE_HExxH"/>
</dbReference>
<dbReference type="Proteomes" id="UP000280819">
    <property type="component" value="Unassembled WGS sequence"/>
</dbReference>
<evidence type="ECO:0000313" key="2">
    <source>
        <dbReference type="EMBL" id="RRD04623.1"/>
    </source>
</evidence>
<dbReference type="PANTHER" id="PTHR43236:SF1">
    <property type="entry name" value="BLL7220 PROTEIN"/>
    <property type="match status" value="1"/>
</dbReference>